<accession>A0A8T1VHR3</accession>
<gene>
    <name evidence="1" type="ORF">PHYBOEH_011808</name>
</gene>
<evidence type="ECO:0008006" key="3">
    <source>
        <dbReference type="Google" id="ProtNLM"/>
    </source>
</evidence>
<dbReference type="OrthoDB" id="128682at2759"/>
<reference evidence="1" key="1">
    <citation type="submission" date="2021-02" db="EMBL/GenBank/DDBJ databases">
        <authorList>
            <person name="Palmer J.M."/>
        </authorList>
    </citation>
    <scope>NUCLEOTIDE SEQUENCE</scope>
    <source>
        <strain evidence="1">SCRP23</strain>
    </source>
</reference>
<proteinExistence type="predicted"/>
<sequence>METIKKTKEFKTYARYVKEFDQDVLILRKAGYTPKNEISRLASEVEMTAKAQIWAHNKMTDKYVLYALGLNKLSRAELVNARDYRYFEIFKKVQGTTNQI</sequence>
<dbReference type="Proteomes" id="UP000693981">
    <property type="component" value="Unassembled WGS sequence"/>
</dbReference>
<dbReference type="AlphaFoldDB" id="A0A8T1VHR3"/>
<organism evidence="1 2">
    <name type="scientific">Phytophthora boehmeriae</name>
    <dbReference type="NCBI Taxonomy" id="109152"/>
    <lineage>
        <taxon>Eukaryota</taxon>
        <taxon>Sar</taxon>
        <taxon>Stramenopiles</taxon>
        <taxon>Oomycota</taxon>
        <taxon>Peronosporomycetes</taxon>
        <taxon>Peronosporales</taxon>
        <taxon>Peronosporaceae</taxon>
        <taxon>Phytophthora</taxon>
    </lineage>
</organism>
<dbReference type="EMBL" id="JAGDFL010000920">
    <property type="protein sequence ID" value="KAG7379760.1"/>
    <property type="molecule type" value="Genomic_DNA"/>
</dbReference>
<comment type="caution">
    <text evidence="1">The sequence shown here is derived from an EMBL/GenBank/DDBJ whole genome shotgun (WGS) entry which is preliminary data.</text>
</comment>
<protein>
    <recommendedName>
        <fullName evidence="3">RxLR effector protein</fullName>
    </recommendedName>
</protein>
<keyword evidence="2" id="KW-1185">Reference proteome</keyword>
<evidence type="ECO:0000313" key="2">
    <source>
        <dbReference type="Proteomes" id="UP000693981"/>
    </source>
</evidence>
<name>A0A8T1VHR3_9STRA</name>
<evidence type="ECO:0000313" key="1">
    <source>
        <dbReference type="EMBL" id="KAG7379760.1"/>
    </source>
</evidence>